<protein>
    <recommendedName>
        <fullName evidence="5">Probable transcriptional regulatory protein HMPREF3213_01206</fullName>
    </recommendedName>
</protein>
<feature type="domain" description="TACO1/YebC-like N-terminal" evidence="7">
    <location>
        <begin position="6"/>
        <end position="77"/>
    </location>
</feature>
<dbReference type="GO" id="GO:0005829">
    <property type="term" value="C:cytosol"/>
    <property type="evidence" value="ECO:0007669"/>
    <property type="project" value="TreeGrafter"/>
</dbReference>
<evidence type="ECO:0000256" key="5">
    <source>
        <dbReference type="HAMAP-Rule" id="MF_00918"/>
    </source>
</evidence>
<evidence type="ECO:0000256" key="3">
    <source>
        <dbReference type="ARBA" id="ARBA00023125"/>
    </source>
</evidence>
<dbReference type="NCBIfam" id="TIGR01033">
    <property type="entry name" value="YebC/PmpR family DNA-binding transcriptional regulator"/>
    <property type="match status" value="1"/>
</dbReference>
<dbReference type="PANTHER" id="PTHR12532:SF0">
    <property type="entry name" value="TRANSLATIONAL ACTIVATOR OF CYTOCHROME C OXIDASE 1"/>
    <property type="match status" value="1"/>
</dbReference>
<feature type="domain" description="TACO1/YebC-like second and third" evidence="6">
    <location>
        <begin position="82"/>
        <end position="238"/>
    </location>
</feature>
<comment type="similarity">
    <text evidence="5">Belongs to the TACO1 family. YeeN subfamily.</text>
</comment>
<dbReference type="PANTHER" id="PTHR12532">
    <property type="entry name" value="TRANSLATIONAL ACTIVATOR OF CYTOCHROME C OXIDASE 1"/>
    <property type="match status" value="1"/>
</dbReference>
<dbReference type="HAMAP" id="MF_00693">
    <property type="entry name" value="Transcrip_reg_TACO1"/>
    <property type="match status" value="1"/>
</dbReference>
<gene>
    <name evidence="8" type="ORF">HMPREF3213_01206</name>
</gene>
<evidence type="ECO:0000259" key="6">
    <source>
        <dbReference type="Pfam" id="PF01709"/>
    </source>
</evidence>
<dbReference type="InterPro" id="IPR026562">
    <property type="entry name" value="Transcrip_reg_TACO1_YeeN"/>
</dbReference>
<dbReference type="AlphaFoldDB" id="A0A133KVR9"/>
<dbReference type="GO" id="GO:0003677">
    <property type="term" value="F:DNA binding"/>
    <property type="evidence" value="ECO:0007669"/>
    <property type="project" value="UniProtKB-UniRule"/>
</dbReference>
<dbReference type="EMBL" id="LRPN01000037">
    <property type="protein sequence ID" value="KWZ83430.1"/>
    <property type="molecule type" value="Genomic_DNA"/>
</dbReference>
<dbReference type="SUPFAM" id="SSF75625">
    <property type="entry name" value="YebC-like"/>
    <property type="match status" value="1"/>
</dbReference>
<comment type="caution">
    <text evidence="8">The sequence shown here is derived from an EMBL/GenBank/DDBJ whole genome shotgun (WGS) entry which is preliminary data.</text>
</comment>
<evidence type="ECO:0000256" key="4">
    <source>
        <dbReference type="ARBA" id="ARBA00023163"/>
    </source>
</evidence>
<evidence type="ECO:0000313" key="9">
    <source>
        <dbReference type="Proteomes" id="UP000070376"/>
    </source>
</evidence>
<dbReference type="InterPro" id="IPR002876">
    <property type="entry name" value="Transcrip_reg_TACO1-like"/>
</dbReference>
<dbReference type="Gene3D" id="3.30.70.980">
    <property type="match status" value="2"/>
</dbReference>
<dbReference type="InterPro" id="IPR017856">
    <property type="entry name" value="Integrase-like_N"/>
</dbReference>
<keyword evidence="1 5" id="KW-0963">Cytoplasm</keyword>
<keyword evidence="4 5" id="KW-0804">Transcription</keyword>
<proteinExistence type="inferred from homology"/>
<accession>A0A133KVR9</accession>
<keyword evidence="2 5" id="KW-0805">Transcription regulation</keyword>
<dbReference type="InterPro" id="IPR026564">
    <property type="entry name" value="Transcrip_reg_TACO1-like_dom3"/>
</dbReference>
<dbReference type="InterPro" id="IPR048300">
    <property type="entry name" value="TACO1_YebC-like_2nd/3rd_dom"/>
</dbReference>
<dbReference type="FunFam" id="1.10.10.200:FF:000003">
    <property type="entry name" value="Probable transcriptional regulatory protein YeeN"/>
    <property type="match status" value="1"/>
</dbReference>
<dbReference type="Gene3D" id="1.10.10.200">
    <property type="match status" value="1"/>
</dbReference>
<organism evidence="8 9">
    <name type="scientific">Heyndrickxia coagulans</name>
    <name type="common">Weizmannia coagulans</name>
    <dbReference type="NCBI Taxonomy" id="1398"/>
    <lineage>
        <taxon>Bacteria</taxon>
        <taxon>Bacillati</taxon>
        <taxon>Bacillota</taxon>
        <taxon>Bacilli</taxon>
        <taxon>Bacillales</taxon>
        <taxon>Bacillaceae</taxon>
        <taxon>Heyndrickxia</taxon>
    </lineage>
</organism>
<dbReference type="Pfam" id="PF01709">
    <property type="entry name" value="Transcrip_reg"/>
    <property type="match status" value="1"/>
</dbReference>
<dbReference type="HAMAP" id="MF_00918">
    <property type="entry name" value="Transcrip_reg_TACO1_YeeN"/>
    <property type="match status" value="1"/>
</dbReference>
<evidence type="ECO:0000256" key="1">
    <source>
        <dbReference type="ARBA" id="ARBA00022490"/>
    </source>
</evidence>
<dbReference type="Pfam" id="PF20772">
    <property type="entry name" value="TACO1_YebC_N"/>
    <property type="match status" value="1"/>
</dbReference>
<evidence type="ECO:0000256" key="2">
    <source>
        <dbReference type="ARBA" id="ARBA00023015"/>
    </source>
</evidence>
<dbReference type="GO" id="GO:0006355">
    <property type="term" value="P:regulation of DNA-templated transcription"/>
    <property type="evidence" value="ECO:0007669"/>
    <property type="project" value="UniProtKB-UniRule"/>
</dbReference>
<name>A0A133KVR9_HEYCO</name>
<sequence>MIPVGRKWNNIKDKKAARDANMSRIYAKFGREIYVAAKQGVPDPVANSALKMVLERAKTYSVPKAIIDRAIEKAKGGADENYDELRYEGFGPGGSMIIVDTLTNNVNRTASEVRAAFGKNGGNMGVSGSVAYMFDKTAVFGIEGRTADEVLELLLEADIDVRDVFEEDGAVIVYAEPDQFHAVQEAFENAGITEFTVAELTMLPQNEVTLPDEDREKFEKLIDVLEDLEDVQQIYHNVNLDD</sequence>
<dbReference type="NCBIfam" id="NF009044">
    <property type="entry name" value="PRK12378.1"/>
    <property type="match status" value="1"/>
</dbReference>
<dbReference type="NCBIfam" id="NF001030">
    <property type="entry name" value="PRK00110.1"/>
    <property type="match status" value="1"/>
</dbReference>
<dbReference type="InterPro" id="IPR049083">
    <property type="entry name" value="TACO1_YebC_N"/>
</dbReference>
<dbReference type="InterPro" id="IPR029072">
    <property type="entry name" value="YebC-like"/>
</dbReference>
<evidence type="ECO:0000313" key="8">
    <source>
        <dbReference type="EMBL" id="KWZ83430.1"/>
    </source>
</evidence>
<dbReference type="FunFam" id="3.30.70.980:FF:000004">
    <property type="entry name" value="Probable transcriptional regulatory protein YeeN"/>
    <property type="match status" value="1"/>
</dbReference>
<comment type="subcellular location">
    <subcellularLocation>
        <location evidence="5">Cytoplasm</location>
    </subcellularLocation>
</comment>
<dbReference type="Proteomes" id="UP000070376">
    <property type="component" value="Unassembled WGS sequence"/>
</dbReference>
<evidence type="ECO:0000259" key="7">
    <source>
        <dbReference type="Pfam" id="PF20772"/>
    </source>
</evidence>
<keyword evidence="3 5" id="KW-0238">DNA-binding</keyword>
<dbReference type="PATRIC" id="fig|1398.22.peg.1224"/>
<reference evidence="9" key="1">
    <citation type="submission" date="2016-01" db="EMBL/GenBank/DDBJ databases">
        <authorList>
            <person name="Mitreva M."/>
            <person name="Pepin K.H."/>
            <person name="Mihindukulasuriya K.A."/>
            <person name="Fulton R."/>
            <person name="Fronick C."/>
            <person name="O'Laughlin M."/>
            <person name="Miner T."/>
            <person name="Herter B."/>
            <person name="Rosa B.A."/>
            <person name="Cordes M."/>
            <person name="Tomlinson C."/>
            <person name="Wollam A."/>
            <person name="Palsikar V.B."/>
            <person name="Mardis E.R."/>
            <person name="Wilson R.K."/>
        </authorList>
    </citation>
    <scope>NUCLEOTIDE SEQUENCE [LARGE SCALE GENOMIC DNA]</scope>
    <source>
        <strain evidence="9">GED7749B</strain>
    </source>
</reference>